<gene>
    <name evidence="1" type="ORF">DFP86_101372</name>
</gene>
<dbReference type="GO" id="GO:0019634">
    <property type="term" value="P:organic phosphonate metabolic process"/>
    <property type="evidence" value="ECO:0007669"/>
    <property type="project" value="InterPro"/>
</dbReference>
<proteinExistence type="predicted"/>
<dbReference type="RefSeq" id="WP_208108180.1">
    <property type="nucleotide sequence ID" value="NZ_SNZP01000001.1"/>
</dbReference>
<name>A0A4R7BDB4_9NEIS</name>
<sequence length="144" mass="15875">MQTRQRWLSVLANSPPNALQTLLAPWRQRTEAPVWLRRAETGLVMLQGRAGGTGARFNLAEISVTRASCRIGEQTGHGWVRGSNAEHAELIAVADALLQDPRHQAELLTQLVAPLQGALDERRARDARQAAASKVEFFTMVRGE</sequence>
<evidence type="ECO:0000313" key="1">
    <source>
        <dbReference type="EMBL" id="TDR82978.1"/>
    </source>
</evidence>
<dbReference type="NCBIfam" id="TIGR03293">
    <property type="entry name" value="PhnG_redo"/>
    <property type="match status" value="1"/>
</dbReference>
<dbReference type="EMBL" id="SNZP01000001">
    <property type="protein sequence ID" value="TDR82978.1"/>
    <property type="molecule type" value="Genomic_DNA"/>
</dbReference>
<reference evidence="1 2" key="1">
    <citation type="submission" date="2019-03" db="EMBL/GenBank/DDBJ databases">
        <title>Genomic Encyclopedia of Type Strains, Phase III (KMG-III): the genomes of soil and plant-associated and newly described type strains.</title>
        <authorList>
            <person name="Whitman W."/>
        </authorList>
    </citation>
    <scope>NUCLEOTIDE SEQUENCE [LARGE SCALE GENOMIC DNA]</scope>
    <source>
        <strain evidence="1 2">CECT 8976</strain>
    </source>
</reference>
<dbReference type="AlphaFoldDB" id="A0A4R7BDB4"/>
<accession>A0A4R7BDB4</accession>
<organism evidence="1 2">
    <name type="scientific">Paludibacterium purpuratum</name>
    <dbReference type="NCBI Taxonomy" id="1144873"/>
    <lineage>
        <taxon>Bacteria</taxon>
        <taxon>Pseudomonadati</taxon>
        <taxon>Pseudomonadota</taxon>
        <taxon>Betaproteobacteria</taxon>
        <taxon>Neisseriales</taxon>
        <taxon>Chromobacteriaceae</taxon>
        <taxon>Paludibacterium</taxon>
    </lineage>
</organism>
<protein>
    <submittedName>
        <fullName evidence="1">Alpha-D-ribose 1-methylphosphonate 5-triphosphate synthase subunit PhnG</fullName>
    </submittedName>
</protein>
<dbReference type="Proteomes" id="UP000295611">
    <property type="component" value="Unassembled WGS sequence"/>
</dbReference>
<dbReference type="Pfam" id="PF06754">
    <property type="entry name" value="PhnG"/>
    <property type="match status" value="1"/>
</dbReference>
<evidence type="ECO:0000313" key="2">
    <source>
        <dbReference type="Proteomes" id="UP000295611"/>
    </source>
</evidence>
<keyword evidence="2" id="KW-1185">Reference proteome</keyword>
<dbReference type="GO" id="GO:0015716">
    <property type="term" value="P:organic phosphonate transport"/>
    <property type="evidence" value="ECO:0007669"/>
    <property type="project" value="InterPro"/>
</dbReference>
<comment type="caution">
    <text evidence="1">The sequence shown here is derived from an EMBL/GenBank/DDBJ whole genome shotgun (WGS) entry which is preliminary data.</text>
</comment>
<dbReference type="InterPro" id="IPR009609">
    <property type="entry name" value="Phosphonate_metab_PhnG"/>
</dbReference>